<accession>A0A191W7D5</accession>
<keyword evidence="2" id="KW-0732">Signal</keyword>
<reference evidence="5 6" key="1">
    <citation type="journal article" date="2017" name="J. Fish Dis.">
        <title>Comparative assessment of Vibrio virulence in marine fish larvae.</title>
        <authorList>
            <person name="Ronneseth A."/>
            <person name="Castillo D."/>
            <person name="D'Alvise P."/>
            <person name="Tonnesen O."/>
            <person name="Haugland G."/>
            <person name="Grotkjaer T."/>
            <person name="Engell-Sorensen K."/>
            <person name="Norremark L."/>
            <person name="Bergh O."/>
            <person name="Wergeland H.I."/>
            <person name="Gram L."/>
        </authorList>
    </citation>
    <scope>NUCLEOTIDE SEQUENCE [LARGE SCALE GENOMIC DNA]</scope>
    <source>
        <strain evidence="5 6">90-11-286</strain>
    </source>
</reference>
<feature type="compositionally biased region" description="Low complexity" evidence="1">
    <location>
        <begin position="152"/>
        <end position="166"/>
    </location>
</feature>
<feature type="chain" id="PRO_5011378607" evidence="2">
    <location>
        <begin position="31"/>
        <end position="308"/>
    </location>
</feature>
<dbReference type="STRING" id="55601.AA407_01265"/>
<dbReference type="AlphaFoldDB" id="A0A191W7D5"/>
<dbReference type="RefSeq" id="WP_019281823.1">
    <property type="nucleotide sequence ID" value="NZ_CP023054.1"/>
</dbReference>
<name>A0A191W7D5_VIBAN</name>
<dbReference type="EMBL" id="CP034672">
    <property type="protein sequence ID" value="AZS24839.1"/>
    <property type="molecule type" value="Genomic_DNA"/>
</dbReference>
<dbReference type="EMBL" id="JAHGUI010000045">
    <property type="protein sequence ID" value="MBT2919462.1"/>
    <property type="molecule type" value="Genomic_DNA"/>
</dbReference>
<dbReference type="InterPro" id="IPR036680">
    <property type="entry name" value="SPOR-like_sf"/>
</dbReference>
<evidence type="ECO:0000313" key="4">
    <source>
        <dbReference type="EMBL" id="AZS24839.1"/>
    </source>
</evidence>
<dbReference type="GO" id="GO:0042834">
    <property type="term" value="F:peptidoglycan binding"/>
    <property type="evidence" value="ECO:0007669"/>
    <property type="project" value="InterPro"/>
</dbReference>
<evidence type="ECO:0000313" key="6">
    <source>
        <dbReference type="Proteomes" id="UP000078309"/>
    </source>
</evidence>
<evidence type="ECO:0000313" key="7">
    <source>
        <dbReference type="Proteomes" id="UP000256923"/>
    </source>
</evidence>
<dbReference type="InterPro" id="IPR007730">
    <property type="entry name" value="SPOR-like_dom"/>
</dbReference>
<evidence type="ECO:0000256" key="1">
    <source>
        <dbReference type="SAM" id="MobiDB-lite"/>
    </source>
</evidence>
<gene>
    <name evidence="4" type="ORF">DYL72_07025</name>
    <name evidence="5" type="ORF">PL14_12255</name>
</gene>
<evidence type="ECO:0000259" key="3">
    <source>
        <dbReference type="Pfam" id="PF05036"/>
    </source>
</evidence>
<protein>
    <submittedName>
        <fullName evidence="5">SPOR domain-containing protein</fullName>
    </submittedName>
</protein>
<dbReference type="SUPFAM" id="SSF110997">
    <property type="entry name" value="Sporulation related repeat"/>
    <property type="match status" value="1"/>
</dbReference>
<dbReference type="Proteomes" id="UP000078309">
    <property type="component" value="Unassembled WGS sequence"/>
</dbReference>
<sequence>MMTLMRKTTLCVTSSLTVLASLALFQPAWAEDFLCDATQASVDQLPILDKACPIGQGLWGKKKPKGQSSTFWIQCGVLNKPLSLLKAKAFYTHISTDVWLKPEAKTYRCLIGPYTDYEQVKKELPLIQQIPGYKEAFIREVVKGRPQSSSPIKKTTSAQATSAAKQITKKSLPKPQVEMASSPLSTKPSTKAPALNVPPAVEIRLSTTANGLQFVVPHLRSSDEQFYMEHGLAWSRLNYEVAEKTCQKMAMRLVTEEEWQRLLDSKQMDSNQWPMHLPYWGWSQKGLFTNGKVSQLKGSSLLNVICVK</sequence>
<dbReference type="Proteomes" id="UP000256923">
    <property type="component" value="Chromosome 1"/>
</dbReference>
<proteinExistence type="predicted"/>
<feature type="region of interest" description="Disordered" evidence="1">
    <location>
        <begin position="145"/>
        <end position="193"/>
    </location>
</feature>
<organism evidence="5 6">
    <name type="scientific">Vibrio anguillarum</name>
    <name type="common">Listonella anguillarum</name>
    <dbReference type="NCBI Taxonomy" id="55601"/>
    <lineage>
        <taxon>Bacteria</taxon>
        <taxon>Pseudomonadati</taxon>
        <taxon>Pseudomonadota</taxon>
        <taxon>Gammaproteobacteria</taxon>
        <taxon>Vibrionales</taxon>
        <taxon>Vibrionaceae</taxon>
        <taxon>Vibrio</taxon>
    </lineage>
</organism>
<dbReference type="Pfam" id="PF05036">
    <property type="entry name" value="SPOR"/>
    <property type="match status" value="1"/>
</dbReference>
<feature type="domain" description="SPOR" evidence="3">
    <location>
        <begin position="68"/>
        <end position="137"/>
    </location>
</feature>
<evidence type="ECO:0000313" key="5">
    <source>
        <dbReference type="EMBL" id="MBT2919462.1"/>
    </source>
</evidence>
<dbReference type="OrthoDB" id="5811976at2"/>
<feature type="signal peptide" evidence="2">
    <location>
        <begin position="1"/>
        <end position="30"/>
    </location>
</feature>
<reference evidence="4 7" key="2">
    <citation type="submission" date="2018-12" db="EMBL/GenBank/DDBJ databases">
        <title>Characterization and Draft Genome of Vibrio anguillarum J360 Marine Pathogen Isolated from an Outbreak in Lumpfish (Cyclopterus lumpus).</title>
        <authorList>
            <person name="Vasquez J.I."/>
            <person name="Cao T."/>
            <person name="Chakraborty S."/>
            <person name="Gnanagobal H."/>
            <person name="Wescot J."/>
            <person name="Boyce D."/>
            <person name="Santander J."/>
        </authorList>
    </citation>
    <scope>NUCLEOTIDE SEQUENCE [LARGE SCALE GENOMIC DNA]</scope>
    <source>
        <strain evidence="4 7">J360</strain>
    </source>
</reference>
<evidence type="ECO:0000256" key="2">
    <source>
        <dbReference type="SAM" id="SignalP"/>
    </source>
</evidence>
<reference evidence="5" key="3">
    <citation type="submission" date="2021-05" db="EMBL/GenBank/DDBJ databases">
        <authorList>
            <person name="Kalatzis P.G."/>
            <person name="Castillo D."/>
            <person name="D'Alvise P."/>
            <person name="Middelboe M."/>
            <person name="Gram L."/>
        </authorList>
    </citation>
    <scope>NUCLEOTIDE SEQUENCE</scope>
    <source>
        <strain evidence="5">90-11-286</strain>
    </source>
</reference>